<dbReference type="SUPFAM" id="SSF54637">
    <property type="entry name" value="Thioesterase/thiol ester dehydrase-isomerase"/>
    <property type="match status" value="1"/>
</dbReference>
<dbReference type="InterPro" id="IPR029069">
    <property type="entry name" value="HotDog_dom_sf"/>
</dbReference>
<evidence type="ECO:0000256" key="2">
    <source>
        <dbReference type="ARBA" id="ARBA00022801"/>
    </source>
</evidence>
<dbReference type="InterPro" id="IPR006683">
    <property type="entry name" value="Thioestr_dom"/>
</dbReference>
<evidence type="ECO:0000259" key="3">
    <source>
        <dbReference type="Pfam" id="PF03061"/>
    </source>
</evidence>
<dbReference type="GO" id="GO:0061522">
    <property type="term" value="F:1,4-dihydroxy-2-naphthoyl-CoA thioesterase activity"/>
    <property type="evidence" value="ECO:0007669"/>
    <property type="project" value="TreeGrafter"/>
</dbReference>
<dbReference type="PANTHER" id="PTHR43240">
    <property type="entry name" value="1,4-DIHYDROXY-2-NAPHTHOYL-COA THIOESTERASE 1"/>
    <property type="match status" value="1"/>
</dbReference>
<dbReference type="AlphaFoldDB" id="A0A1M6P048"/>
<protein>
    <submittedName>
        <fullName evidence="4">Uncharacterized domain 1-containing protein</fullName>
    </submittedName>
</protein>
<proteinExistence type="inferred from homology"/>
<organism evidence="4 5">
    <name type="scientific">Muricoccus roseus</name>
    <dbReference type="NCBI Taxonomy" id="198092"/>
    <lineage>
        <taxon>Bacteria</taxon>
        <taxon>Pseudomonadati</taxon>
        <taxon>Pseudomonadota</taxon>
        <taxon>Alphaproteobacteria</taxon>
        <taxon>Acetobacterales</taxon>
        <taxon>Roseomonadaceae</taxon>
        <taxon>Muricoccus</taxon>
    </lineage>
</organism>
<dbReference type="CDD" id="cd03443">
    <property type="entry name" value="PaaI_thioesterase"/>
    <property type="match status" value="1"/>
</dbReference>
<dbReference type="GO" id="GO:0005829">
    <property type="term" value="C:cytosol"/>
    <property type="evidence" value="ECO:0007669"/>
    <property type="project" value="TreeGrafter"/>
</dbReference>
<feature type="domain" description="Thioesterase" evidence="3">
    <location>
        <begin position="56"/>
        <end position="132"/>
    </location>
</feature>
<sequence length="150" mass="16236">MSTPSLWKKSATPESLEARAGNTAISLLGIRITEIGPDYLRATMPVDHRHVQPWRVLHGGVSVAVSETLGSIAAYLAVPEGFHVVGIEINANHIAPVPEGQEVTAECRPFHTGRSTQVWQTEIRRADGRLACVSRITCAVLPDPGAEPRR</sequence>
<dbReference type="InterPro" id="IPR003736">
    <property type="entry name" value="PAAI_dom"/>
</dbReference>
<dbReference type="NCBIfam" id="TIGR00369">
    <property type="entry name" value="unchar_dom_1"/>
    <property type="match status" value="1"/>
</dbReference>
<dbReference type="PANTHER" id="PTHR43240:SF5">
    <property type="entry name" value="1,4-DIHYDROXY-2-NAPHTHOYL-COA THIOESTERASE 1"/>
    <property type="match status" value="1"/>
</dbReference>
<comment type="similarity">
    <text evidence="1">Belongs to the thioesterase PaaI family.</text>
</comment>
<dbReference type="EMBL" id="FQZF01000028">
    <property type="protein sequence ID" value="SHK01357.1"/>
    <property type="molecule type" value="Genomic_DNA"/>
</dbReference>
<accession>A0A1M6P048</accession>
<reference evidence="4 5" key="1">
    <citation type="submission" date="2016-11" db="EMBL/GenBank/DDBJ databases">
        <authorList>
            <person name="Jaros S."/>
            <person name="Januszkiewicz K."/>
            <person name="Wedrychowicz H."/>
        </authorList>
    </citation>
    <scope>NUCLEOTIDE SEQUENCE [LARGE SCALE GENOMIC DNA]</scope>
    <source>
        <strain evidence="4 5">DSM 14916</strain>
    </source>
</reference>
<dbReference type="Pfam" id="PF03061">
    <property type="entry name" value="4HBT"/>
    <property type="match status" value="1"/>
</dbReference>
<dbReference type="Gene3D" id="3.10.129.10">
    <property type="entry name" value="Hotdog Thioesterase"/>
    <property type="match status" value="1"/>
</dbReference>
<dbReference type="STRING" id="198092.SAMN02745194_03965"/>
<keyword evidence="2" id="KW-0378">Hydrolase</keyword>
<evidence type="ECO:0000313" key="4">
    <source>
        <dbReference type="EMBL" id="SHK01357.1"/>
    </source>
</evidence>
<dbReference type="OrthoDB" id="9813282at2"/>
<dbReference type="RefSeq" id="WP_073137947.1">
    <property type="nucleotide sequence ID" value="NZ_FQZF01000028.1"/>
</dbReference>
<evidence type="ECO:0000256" key="1">
    <source>
        <dbReference type="ARBA" id="ARBA00008324"/>
    </source>
</evidence>
<dbReference type="Proteomes" id="UP000184387">
    <property type="component" value="Unassembled WGS sequence"/>
</dbReference>
<keyword evidence="5" id="KW-1185">Reference proteome</keyword>
<evidence type="ECO:0000313" key="5">
    <source>
        <dbReference type="Proteomes" id="UP000184387"/>
    </source>
</evidence>
<name>A0A1M6P048_9PROT</name>
<gene>
    <name evidence="4" type="ORF">SAMN02745194_03965</name>
</gene>